<dbReference type="Proteomes" id="UP000266172">
    <property type="component" value="Unassembled WGS sequence"/>
</dbReference>
<evidence type="ECO:0000256" key="2">
    <source>
        <dbReference type="ARBA" id="ARBA00022679"/>
    </source>
</evidence>
<dbReference type="EMBL" id="QRVL01000018">
    <property type="protein sequence ID" value="RGS37167.1"/>
    <property type="molecule type" value="Genomic_DNA"/>
</dbReference>
<dbReference type="GO" id="GO:0016757">
    <property type="term" value="F:glycosyltransferase activity"/>
    <property type="evidence" value="ECO:0007669"/>
    <property type="project" value="UniProtKB-KW"/>
</dbReference>
<comment type="caution">
    <text evidence="4">The sequence shown here is derived from an EMBL/GenBank/DDBJ whole genome shotgun (WGS) entry which is preliminary data.</text>
</comment>
<protein>
    <submittedName>
        <fullName evidence="4">Glycosyltransferase family 2 protein</fullName>
    </submittedName>
</protein>
<dbReference type="AlphaFoldDB" id="A0A395V3N4"/>
<keyword evidence="2 4" id="KW-0808">Transferase</keyword>
<dbReference type="InterPro" id="IPR029044">
    <property type="entry name" value="Nucleotide-diphossugar_trans"/>
</dbReference>
<name>A0A395V3N4_9FIRM</name>
<dbReference type="Pfam" id="PF00535">
    <property type="entry name" value="Glycos_transf_2"/>
    <property type="match status" value="1"/>
</dbReference>
<reference evidence="4 5" key="1">
    <citation type="submission" date="2018-08" db="EMBL/GenBank/DDBJ databases">
        <title>A genome reference for cultivated species of the human gut microbiota.</title>
        <authorList>
            <person name="Zou Y."/>
            <person name="Xue W."/>
            <person name="Luo G."/>
        </authorList>
    </citation>
    <scope>NUCLEOTIDE SEQUENCE [LARGE SCALE GENOMIC DNA]</scope>
    <source>
        <strain evidence="4 5">AF22-12AC</strain>
    </source>
</reference>
<proteinExistence type="predicted"/>
<dbReference type="SUPFAM" id="SSF53448">
    <property type="entry name" value="Nucleotide-diphospho-sugar transferases"/>
    <property type="match status" value="1"/>
</dbReference>
<sequence length="312" mass="36225">MVSVIMLTYNREKYIARSIEAILAQTYRQFEFVIVDNGSSDQSGTIADEYALKDSRIKVLHIEKSSIGHGRNIGIANATGEYIAFVDDDDVAAPDMLEFLDRLVQENHADIAICGAQKDVNGKILPHSMWDEYCIWSAEDAVTELLKRKRNNAGLPTKLIRRELFEQIPFKEDCKYEDIWICYKYMANANKVAAYGLPKYCFTRHESNNSSFTQNAGLWKAEQMREYLAAFCERTEYISAKLPELTGLVQYSEWSYMISMCDKIKTYDLKDCQGIFIELVRELRLKQEEFLMSPYIQNFEKKWMNKYVLQEG</sequence>
<evidence type="ECO:0000256" key="1">
    <source>
        <dbReference type="ARBA" id="ARBA00022676"/>
    </source>
</evidence>
<keyword evidence="1" id="KW-0328">Glycosyltransferase</keyword>
<accession>A0A395V3N4</accession>
<dbReference type="Gene3D" id="3.90.550.10">
    <property type="entry name" value="Spore Coat Polysaccharide Biosynthesis Protein SpsA, Chain A"/>
    <property type="match status" value="1"/>
</dbReference>
<gene>
    <name evidence="4" type="ORF">DWX93_14845</name>
</gene>
<dbReference type="CDD" id="cd00761">
    <property type="entry name" value="Glyco_tranf_GTA_type"/>
    <property type="match status" value="1"/>
</dbReference>
<evidence type="ECO:0000313" key="5">
    <source>
        <dbReference type="Proteomes" id="UP000266172"/>
    </source>
</evidence>
<feature type="domain" description="Glycosyltransferase 2-like" evidence="3">
    <location>
        <begin position="3"/>
        <end position="125"/>
    </location>
</feature>
<organism evidence="4 5">
    <name type="scientific">Roseburia hominis</name>
    <dbReference type="NCBI Taxonomy" id="301301"/>
    <lineage>
        <taxon>Bacteria</taxon>
        <taxon>Bacillati</taxon>
        <taxon>Bacillota</taxon>
        <taxon>Clostridia</taxon>
        <taxon>Lachnospirales</taxon>
        <taxon>Lachnospiraceae</taxon>
        <taxon>Roseburia</taxon>
    </lineage>
</organism>
<evidence type="ECO:0000259" key="3">
    <source>
        <dbReference type="Pfam" id="PF00535"/>
    </source>
</evidence>
<dbReference type="PANTHER" id="PTHR22916:SF51">
    <property type="entry name" value="GLYCOSYLTRANSFERASE EPSH-RELATED"/>
    <property type="match status" value="1"/>
</dbReference>
<dbReference type="InterPro" id="IPR001173">
    <property type="entry name" value="Glyco_trans_2-like"/>
</dbReference>
<dbReference type="RefSeq" id="WP_118098277.1">
    <property type="nucleotide sequence ID" value="NZ_QRVL01000018.1"/>
</dbReference>
<dbReference type="PANTHER" id="PTHR22916">
    <property type="entry name" value="GLYCOSYLTRANSFERASE"/>
    <property type="match status" value="1"/>
</dbReference>
<evidence type="ECO:0000313" key="4">
    <source>
        <dbReference type="EMBL" id="RGS37167.1"/>
    </source>
</evidence>